<dbReference type="GO" id="GO:0005737">
    <property type="term" value="C:cytoplasm"/>
    <property type="evidence" value="ECO:0007669"/>
    <property type="project" value="TreeGrafter"/>
</dbReference>
<keyword evidence="6" id="KW-0479">Metal-binding</keyword>
<evidence type="ECO:0000256" key="3">
    <source>
        <dbReference type="ARBA" id="ARBA00009119"/>
    </source>
</evidence>
<dbReference type="InterPro" id="IPR052088">
    <property type="entry name" value="E3_ubiquitin-ligase_SINA"/>
</dbReference>
<dbReference type="EC" id="2.3.2.27" evidence="4"/>
<evidence type="ECO:0000256" key="5">
    <source>
        <dbReference type="ARBA" id="ARBA00022679"/>
    </source>
</evidence>
<name>A0A0E0DM60_9ORYZ</name>
<reference evidence="13" key="1">
    <citation type="submission" date="2015-04" db="UniProtKB">
        <authorList>
            <consortium name="EnsemblPlants"/>
        </authorList>
    </citation>
    <scope>IDENTIFICATION</scope>
</reference>
<feature type="compositionally biased region" description="Acidic residues" evidence="11">
    <location>
        <begin position="53"/>
        <end position="82"/>
    </location>
</feature>
<dbReference type="STRING" id="40149.A0A0E0DM60"/>
<dbReference type="HOGENOM" id="CLU_040603_3_0_1"/>
<dbReference type="CDD" id="cd16571">
    <property type="entry name" value="RING-HC_SIAHs"/>
    <property type="match status" value="1"/>
</dbReference>
<proteinExistence type="inferred from homology"/>
<evidence type="ECO:0000256" key="7">
    <source>
        <dbReference type="ARBA" id="ARBA00022771"/>
    </source>
</evidence>
<dbReference type="Pfam" id="PF21362">
    <property type="entry name" value="Sina_RING"/>
    <property type="match status" value="1"/>
</dbReference>
<evidence type="ECO:0000256" key="10">
    <source>
        <dbReference type="PROSITE-ProRule" id="PRU00455"/>
    </source>
</evidence>
<accession>A0A0E0DM60</accession>
<dbReference type="GO" id="GO:0016567">
    <property type="term" value="P:protein ubiquitination"/>
    <property type="evidence" value="ECO:0007669"/>
    <property type="project" value="UniProtKB-UniPathway"/>
</dbReference>
<dbReference type="EnsemblPlants" id="OMERI05G03630.1">
    <property type="protein sequence ID" value="OMERI05G03630.1"/>
    <property type="gene ID" value="OMERI05G03630"/>
</dbReference>
<dbReference type="GO" id="GO:0061630">
    <property type="term" value="F:ubiquitin protein ligase activity"/>
    <property type="evidence" value="ECO:0007669"/>
    <property type="project" value="UniProtKB-EC"/>
</dbReference>
<dbReference type="InterPro" id="IPR049548">
    <property type="entry name" value="Sina-like_RING"/>
</dbReference>
<comment type="pathway">
    <text evidence="2">Protein modification; protein ubiquitination.</text>
</comment>
<dbReference type="Gene3D" id="3.30.40.10">
    <property type="entry name" value="Zinc/RING finger domain, C3HC4 (zinc finger)"/>
    <property type="match status" value="1"/>
</dbReference>
<reference evidence="13" key="2">
    <citation type="submission" date="2018-05" db="EMBL/GenBank/DDBJ databases">
        <title>OmerRS3 (Oryza meridionalis Reference Sequence Version 3).</title>
        <authorList>
            <person name="Zhang J."/>
            <person name="Kudrna D."/>
            <person name="Lee S."/>
            <person name="Talag J."/>
            <person name="Welchert J."/>
            <person name="Wing R.A."/>
        </authorList>
    </citation>
    <scope>NUCLEOTIDE SEQUENCE [LARGE SCALE GENOMIC DNA]</scope>
    <source>
        <strain evidence="13">cv. OR44</strain>
    </source>
</reference>
<dbReference type="UniPathway" id="UPA00143"/>
<dbReference type="eggNOG" id="KOG3002">
    <property type="taxonomic scope" value="Eukaryota"/>
</dbReference>
<evidence type="ECO:0000313" key="13">
    <source>
        <dbReference type="EnsemblPlants" id="OMERI05G03630.1"/>
    </source>
</evidence>
<evidence type="ECO:0000256" key="4">
    <source>
        <dbReference type="ARBA" id="ARBA00012483"/>
    </source>
</evidence>
<evidence type="ECO:0000256" key="8">
    <source>
        <dbReference type="ARBA" id="ARBA00022786"/>
    </source>
</evidence>
<feature type="domain" description="SIAH-type" evidence="12">
    <location>
        <begin position="212"/>
        <end position="270"/>
    </location>
</feature>
<evidence type="ECO:0000256" key="2">
    <source>
        <dbReference type="ARBA" id="ARBA00004906"/>
    </source>
</evidence>
<feature type="compositionally biased region" description="Acidic residues" evidence="11">
    <location>
        <begin position="90"/>
        <end position="108"/>
    </location>
</feature>
<keyword evidence="8" id="KW-0833">Ubl conjugation pathway</keyword>
<protein>
    <recommendedName>
        <fullName evidence="4">RING-type E3 ubiquitin transferase</fullName>
        <ecNumber evidence="4">2.3.2.27</ecNumber>
    </recommendedName>
</protein>
<feature type="compositionally biased region" description="Acidic residues" evidence="11">
    <location>
        <begin position="32"/>
        <end position="46"/>
    </location>
</feature>
<dbReference type="SUPFAM" id="SSF49599">
    <property type="entry name" value="TRAF domain-like"/>
    <property type="match status" value="1"/>
</dbReference>
<dbReference type="InterPro" id="IPR013010">
    <property type="entry name" value="Znf_SIAH"/>
</dbReference>
<evidence type="ECO:0000259" key="12">
    <source>
        <dbReference type="PROSITE" id="PS51081"/>
    </source>
</evidence>
<evidence type="ECO:0000256" key="6">
    <source>
        <dbReference type="ARBA" id="ARBA00022723"/>
    </source>
</evidence>
<evidence type="ECO:0000256" key="9">
    <source>
        <dbReference type="ARBA" id="ARBA00022833"/>
    </source>
</evidence>
<dbReference type="PANTHER" id="PTHR10315:SF162">
    <property type="entry name" value="RING-TYPE E3 UBIQUITIN TRANSFERASE"/>
    <property type="match status" value="1"/>
</dbReference>
<keyword evidence="14" id="KW-1185">Reference proteome</keyword>
<evidence type="ECO:0000313" key="14">
    <source>
        <dbReference type="Proteomes" id="UP000008021"/>
    </source>
</evidence>
<feature type="compositionally biased region" description="Basic and acidic residues" evidence="11">
    <location>
        <begin position="20"/>
        <end position="31"/>
    </location>
</feature>
<organism evidence="13">
    <name type="scientific">Oryza meridionalis</name>
    <dbReference type="NCBI Taxonomy" id="40149"/>
    <lineage>
        <taxon>Eukaryota</taxon>
        <taxon>Viridiplantae</taxon>
        <taxon>Streptophyta</taxon>
        <taxon>Embryophyta</taxon>
        <taxon>Tracheophyta</taxon>
        <taxon>Spermatophyta</taxon>
        <taxon>Magnoliopsida</taxon>
        <taxon>Liliopsida</taxon>
        <taxon>Poales</taxon>
        <taxon>Poaceae</taxon>
        <taxon>BOP clade</taxon>
        <taxon>Oryzoideae</taxon>
        <taxon>Oryzeae</taxon>
        <taxon>Oryzinae</taxon>
        <taxon>Oryza</taxon>
    </lineage>
</organism>
<dbReference type="InterPro" id="IPR013083">
    <property type="entry name" value="Znf_RING/FYVE/PHD"/>
</dbReference>
<dbReference type="AlphaFoldDB" id="A0A0E0DM60"/>
<sequence length="405" mass="43182">MAALDHEGDTMARKKRRVHVAIEESDSHGHEEDDDDGGEEVDEEDEQSHGEADGDGDDGAAPMEESDGHEEGDNGGDNELDQPDQSPDGGDVEEGQSYDGDGVEEEEERGGGGGGGVHGGEAEVETGHSEQASSARPVVAVAGVTVEDADALECGVCCLPLRPPIFQCEVGHVVCAPCRDKLAPAGRCHVCRAAVAGGEYRRCHALERLVDAIRVACPHAAHGCDATPAYHALDAHRRACPHAACRCPGESCGFAGSTAALLDHFAAAHAWPCVTDVRAGETHRLHDGFNFHRVEHHAGAGHRLIMLNMTREPLGRAISVLCIHPHAAPAAEMQCELRLHVSRPADDAGGGLCISHYQKSVFHIGYSDLADGVPDRRRRFQFVVPRHVVGGDNEDGVQIRVRIKY</sequence>
<dbReference type="PROSITE" id="PS51081">
    <property type="entry name" value="ZF_SIAH"/>
    <property type="match status" value="1"/>
</dbReference>
<evidence type="ECO:0000256" key="11">
    <source>
        <dbReference type="SAM" id="MobiDB-lite"/>
    </source>
</evidence>
<keyword evidence="5" id="KW-0808">Transferase</keyword>
<comment type="catalytic activity">
    <reaction evidence="1">
        <text>S-ubiquitinyl-[E2 ubiquitin-conjugating enzyme]-L-cysteine + [acceptor protein]-L-lysine = [E2 ubiquitin-conjugating enzyme]-L-cysteine + N(6)-ubiquitinyl-[acceptor protein]-L-lysine.</text>
        <dbReference type="EC" id="2.3.2.27"/>
    </reaction>
</comment>
<dbReference type="Gramene" id="OMERI05G03630.1">
    <property type="protein sequence ID" value="OMERI05G03630.1"/>
    <property type="gene ID" value="OMERI05G03630"/>
</dbReference>
<evidence type="ECO:0000256" key="1">
    <source>
        <dbReference type="ARBA" id="ARBA00000900"/>
    </source>
</evidence>
<feature type="region of interest" description="Disordered" evidence="11">
    <location>
        <begin position="1"/>
        <end position="136"/>
    </location>
</feature>
<dbReference type="Proteomes" id="UP000008021">
    <property type="component" value="Chromosome 5"/>
</dbReference>
<dbReference type="PANTHER" id="PTHR10315">
    <property type="entry name" value="E3 UBIQUITIN PROTEIN LIGASE SIAH"/>
    <property type="match status" value="1"/>
</dbReference>
<keyword evidence="9" id="KW-0862">Zinc</keyword>
<feature type="compositionally biased region" description="Basic and acidic residues" evidence="11">
    <location>
        <begin position="1"/>
        <end position="12"/>
    </location>
</feature>
<dbReference type="GO" id="GO:0008270">
    <property type="term" value="F:zinc ion binding"/>
    <property type="evidence" value="ECO:0007669"/>
    <property type="project" value="UniProtKB-KW"/>
</dbReference>
<keyword evidence="7 10" id="KW-0863">Zinc-finger</keyword>
<comment type="similarity">
    <text evidence="3">Belongs to the SINA (Seven in absentia) family.</text>
</comment>